<keyword evidence="3" id="KW-1185">Reference proteome</keyword>
<name>A0ABX1RKC3_9PSEU</name>
<proteinExistence type="predicted"/>
<dbReference type="EMBL" id="JAAXKY010000080">
    <property type="protein sequence ID" value="NMH79840.1"/>
    <property type="molecule type" value="Genomic_DNA"/>
</dbReference>
<accession>A0ABX1RKC3</accession>
<evidence type="ECO:0008006" key="4">
    <source>
        <dbReference type="Google" id="ProtNLM"/>
    </source>
</evidence>
<reference evidence="2 3" key="1">
    <citation type="submission" date="2020-04" db="EMBL/GenBank/DDBJ databases">
        <authorList>
            <person name="Klaysubun C."/>
            <person name="Duangmal K."/>
            <person name="Lipun K."/>
        </authorList>
    </citation>
    <scope>NUCLEOTIDE SEQUENCE [LARGE SCALE GENOMIC DNA]</scope>
    <source>
        <strain evidence="2 3">JCM 11839</strain>
    </source>
</reference>
<evidence type="ECO:0000313" key="3">
    <source>
        <dbReference type="Proteomes" id="UP001296706"/>
    </source>
</evidence>
<evidence type="ECO:0000313" key="2">
    <source>
        <dbReference type="EMBL" id="NMH79840.1"/>
    </source>
</evidence>
<evidence type="ECO:0000256" key="1">
    <source>
        <dbReference type="SAM" id="MobiDB-lite"/>
    </source>
</evidence>
<organism evidence="2 3">
    <name type="scientific">Pseudonocardia xinjiangensis</name>
    <dbReference type="NCBI Taxonomy" id="75289"/>
    <lineage>
        <taxon>Bacteria</taxon>
        <taxon>Bacillati</taxon>
        <taxon>Actinomycetota</taxon>
        <taxon>Actinomycetes</taxon>
        <taxon>Pseudonocardiales</taxon>
        <taxon>Pseudonocardiaceae</taxon>
        <taxon>Pseudonocardia</taxon>
    </lineage>
</organism>
<dbReference type="RefSeq" id="WP_169397903.1">
    <property type="nucleotide sequence ID" value="NZ_BAAAJH010000009.1"/>
</dbReference>
<gene>
    <name evidence="2" type="ORF">HF577_22455</name>
</gene>
<comment type="caution">
    <text evidence="2">The sequence shown here is derived from an EMBL/GenBank/DDBJ whole genome shotgun (WGS) entry which is preliminary data.</text>
</comment>
<feature type="region of interest" description="Disordered" evidence="1">
    <location>
        <begin position="1"/>
        <end position="27"/>
    </location>
</feature>
<protein>
    <recommendedName>
        <fullName evidence="4">Helix-turn-helix domain-containing protein</fullName>
    </recommendedName>
</protein>
<dbReference type="Proteomes" id="UP001296706">
    <property type="component" value="Unassembled WGS sequence"/>
</dbReference>
<sequence>MTLTLTMSADIDPPLAGPQAAQQLGREIARRSDAQLAGTSLSPDHGRVSWTVLRPRSEGAYSYPLLELERTVHAVVRETEGWEGALIRPTELRVLTADDVDDRPDEPSIPDLVGVDEFAELLGVNRARFYQLRDRPDLGFPGPVARGVYLRASAEQYAQDRARRLGRQAATEG</sequence>